<protein>
    <submittedName>
        <fullName evidence="1">Uncharacterized protein</fullName>
    </submittedName>
</protein>
<dbReference type="Proteomes" id="UP000276133">
    <property type="component" value="Unassembled WGS sequence"/>
</dbReference>
<organism evidence="1 2">
    <name type="scientific">Brachionus plicatilis</name>
    <name type="common">Marine rotifer</name>
    <name type="synonym">Brachionus muelleri</name>
    <dbReference type="NCBI Taxonomy" id="10195"/>
    <lineage>
        <taxon>Eukaryota</taxon>
        <taxon>Metazoa</taxon>
        <taxon>Spiralia</taxon>
        <taxon>Gnathifera</taxon>
        <taxon>Rotifera</taxon>
        <taxon>Eurotatoria</taxon>
        <taxon>Monogononta</taxon>
        <taxon>Pseudotrocha</taxon>
        <taxon>Ploima</taxon>
        <taxon>Brachionidae</taxon>
        <taxon>Brachionus</taxon>
    </lineage>
</organism>
<dbReference type="EMBL" id="REGN01003574">
    <property type="protein sequence ID" value="RNA21865.1"/>
    <property type="molecule type" value="Genomic_DNA"/>
</dbReference>
<reference evidence="1 2" key="1">
    <citation type="journal article" date="2018" name="Sci. Rep.">
        <title>Genomic signatures of local adaptation to the degree of environmental predictability in rotifers.</title>
        <authorList>
            <person name="Franch-Gras L."/>
            <person name="Hahn C."/>
            <person name="Garcia-Roger E.M."/>
            <person name="Carmona M.J."/>
            <person name="Serra M."/>
            <person name="Gomez A."/>
        </authorList>
    </citation>
    <scope>NUCLEOTIDE SEQUENCE [LARGE SCALE GENOMIC DNA]</scope>
    <source>
        <strain evidence="1">HYR1</strain>
    </source>
</reference>
<evidence type="ECO:0000313" key="1">
    <source>
        <dbReference type="EMBL" id="RNA21865.1"/>
    </source>
</evidence>
<gene>
    <name evidence="1" type="ORF">BpHYR1_049524</name>
</gene>
<proteinExistence type="predicted"/>
<evidence type="ECO:0000313" key="2">
    <source>
        <dbReference type="Proteomes" id="UP000276133"/>
    </source>
</evidence>
<comment type="caution">
    <text evidence="1">The sequence shown here is derived from an EMBL/GenBank/DDBJ whole genome shotgun (WGS) entry which is preliminary data.</text>
</comment>
<sequence>MLNLVEVNFLANQGNSNNKVNSKIQGKMLLYKVQNELNYASFQKIYILLVIQSFIELKRTSQLHVIWWLVNFSFQYEKAVSIELNKFNFCKTCYAVIKKTRGFYCPNGQNKINNKFAIN</sequence>
<dbReference type="AlphaFoldDB" id="A0A3M7RF11"/>
<accession>A0A3M7RF11</accession>
<keyword evidence="2" id="KW-1185">Reference proteome</keyword>
<name>A0A3M7RF11_BRAPC</name>